<reference evidence="4" key="1">
    <citation type="journal article" date="2019" name="Int. J. Syst. Evol. Microbiol.">
        <title>The Global Catalogue of Microorganisms (GCM) 10K type strain sequencing project: providing services to taxonomists for standard genome sequencing and annotation.</title>
        <authorList>
            <consortium name="The Broad Institute Genomics Platform"/>
            <consortium name="The Broad Institute Genome Sequencing Center for Infectious Disease"/>
            <person name="Wu L."/>
            <person name="Ma J."/>
        </authorList>
    </citation>
    <scope>NUCLEOTIDE SEQUENCE [LARGE SCALE GENOMIC DNA]</scope>
    <source>
        <strain evidence="4">JCM 16014</strain>
    </source>
</reference>
<keyword evidence="1" id="KW-0812">Transmembrane</keyword>
<feature type="transmembrane region" description="Helical" evidence="1">
    <location>
        <begin position="21"/>
        <end position="41"/>
    </location>
</feature>
<accession>A0ABP5F418</accession>
<gene>
    <name evidence="3" type="ORF">GCM10009839_08670</name>
</gene>
<evidence type="ECO:0000259" key="2">
    <source>
        <dbReference type="SMART" id="SM00563"/>
    </source>
</evidence>
<keyword evidence="4" id="KW-1185">Reference proteome</keyword>
<dbReference type="RefSeq" id="WP_344664168.1">
    <property type="nucleotide sequence ID" value="NZ_BAAAQN010000004.1"/>
</dbReference>
<name>A0ABP5F418_9ACTN</name>
<feature type="transmembrane region" description="Helical" evidence="1">
    <location>
        <begin position="61"/>
        <end position="84"/>
    </location>
</feature>
<keyword evidence="1" id="KW-0472">Membrane</keyword>
<dbReference type="Pfam" id="PF01553">
    <property type="entry name" value="Acyltransferase"/>
    <property type="match status" value="1"/>
</dbReference>
<evidence type="ECO:0000256" key="1">
    <source>
        <dbReference type="SAM" id="Phobius"/>
    </source>
</evidence>
<keyword evidence="3" id="KW-0012">Acyltransferase</keyword>
<protein>
    <submittedName>
        <fullName evidence="3">Lysophospholipid acyltransferase family protein</fullName>
    </submittedName>
</protein>
<evidence type="ECO:0000313" key="4">
    <source>
        <dbReference type="Proteomes" id="UP001500751"/>
    </source>
</evidence>
<dbReference type="SUPFAM" id="SSF69593">
    <property type="entry name" value="Glycerol-3-phosphate (1)-acyltransferase"/>
    <property type="match status" value="1"/>
</dbReference>
<dbReference type="GO" id="GO:0016746">
    <property type="term" value="F:acyltransferase activity"/>
    <property type="evidence" value="ECO:0007669"/>
    <property type="project" value="UniProtKB-KW"/>
</dbReference>
<dbReference type="SMART" id="SM00563">
    <property type="entry name" value="PlsC"/>
    <property type="match status" value="1"/>
</dbReference>
<keyword evidence="1" id="KW-1133">Transmembrane helix</keyword>
<dbReference type="InterPro" id="IPR002123">
    <property type="entry name" value="Plipid/glycerol_acylTrfase"/>
</dbReference>
<organism evidence="3 4">
    <name type="scientific">Catenulispora yoronensis</name>
    <dbReference type="NCBI Taxonomy" id="450799"/>
    <lineage>
        <taxon>Bacteria</taxon>
        <taxon>Bacillati</taxon>
        <taxon>Actinomycetota</taxon>
        <taxon>Actinomycetes</taxon>
        <taxon>Catenulisporales</taxon>
        <taxon>Catenulisporaceae</taxon>
        <taxon>Catenulispora</taxon>
    </lineage>
</organism>
<evidence type="ECO:0000313" key="3">
    <source>
        <dbReference type="EMBL" id="GAA2015628.1"/>
    </source>
</evidence>
<comment type="caution">
    <text evidence="3">The sequence shown here is derived from an EMBL/GenBank/DDBJ whole genome shotgun (WGS) entry which is preliminary data.</text>
</comment>
<feature type="domain" description="Phospholipid/glycerol acyltransferase" evidence="2">
    <location>
        <begin position="143"/>
        <end position="290"/>
    </location>
</feature>
<dbReference type="Proteomes" id="UP001500751">
    <property type="component" value="Unassembled WGS sequence"/>
</dbReference>
<sequence length="350" mass="38379">MSHDEGDSGPESRMRAAGRRLLGICLLIFVSAIVVPVAVVAGLYTVLTTPLRLRVGRYRRVLAVAVIYAALEITGLAVAAWRWIRFHVDHDAVRDRDERRRSLTTALNGLRRAARRYGGLDVLLVAPSSDQRSAPPEMPPGPLIVCGRHGGVGGAFLLAHLLLAEYGRLPRVVLKDTLAWDPLIDALLSRIPHAFIDPQPGDHGATAARVGELAQGMAADDALLIFPEGGNFTPRRRLRAIRRLRRRGLGAAAARAEQLHNVMPPHPDGVFAAIESSPRAAVVFVAHTGLDHLQSASDVWRALPLREPVVYTWWAVPATEIPQQPETRMGWLEDNWARIDGWVARNQVAL</sequence>
<proteinExistence type="predicted"/>
<keyword evidence="3" id="KW-0808">Transferase</keyword>
<dbReference type="EMBL" id="BAAAQN010000004">
    <property type="protein sequence ID" value="GAA2015628.1"/>
    <property type="molecule type" value="Genomic_DNA"/>
</dbReference>